<gene>
    <name evidence="9" type="ORF">EV201_1363</name>
</gene>
<name>A0A4Q7VKF5_9BACT</name>
<evidence type="ECO:0000259" key="7">
    <source>
        <dbReference type="Pfam" id="PF01266"/>
    </source>
</evidence>
<comment type="caution">
    <text evidence="9">The sequence shown here is derived from an EMBL/GenBank/DDBJ whole genome shotgun (WGS) entry which is preliminary data.</text>
</comment>
<dbReference type="Gene3D" id="3.30.9.10">
    <property type="entry name" value="D-Amino Acid Oxidase, subunit A, domain 2"/>
    <property type="match status" value="1"/>
</dbReference>
<evidence type="ECO:0000256" key="6">
    <source>
        <dbReference type="ARBA" id="ARBA00023002"/>
    </source>
</evidence>
<feature type="domain" description="Alpha-glycerophosphate oxidase C-terminal" evidence="8">
    <location>
        <begin position="418"/>
        <end position="503"/>
    </location>
</feature>
<dbReference type="SUPFAM" id="SSF51905">
    <property type="entry name" value="FAD/NAD(P)-binding domain"/>
    <property type="match status" value="1"/>
</dbReference>
<comment type="cofactor">
    <cofactor evidence="1">
        <name>FAD</name>
        <dbReference type="ChEBI" id="CHEBI:57692"/>
    </cofactor>
</comment>
<protein>
    <submittedName>
        <fullName evidence="9">Glycerol-3-phosphate dehydrogenase</fullName>
    </submittedName>
</protein>
<dbReference type="GO" id="GO:0046168">
    <property type="term" value="P:glycerol-3-phosphate catabolic process"/>
    <property type="evidence" value="ECO:0007669"/>
    <property type="project" value="TreeGrafter"/>
</dbReference>
<evidence type="ECO:0000313" key="10">
    <source>
        <dbReference type="Proteomes" id="UP000293562"/>
    </source>
</evidence>
<keyword evidence="6" id="KW-0560">Oxidoreductase</keyword>
<dbReference type="InterPro" id="IPR006076">
    <property type="entry name" value="FAD-dep_OxRdtase"/>
</dbReference>
<evidence type="ECO:0000256" key="2">
    <source>
        <dbReference type="ARBA" id="ARBA00007330"/>
    </source>
</evidence>
<dbReference type="Proteomes" id="UP000293562">
    <property type="component" value="Unassembled WGS sequence"/>
</dbReference>
<keyword evidence="4" id="KW-0319">Glycerol metabolism</keyword>
<evidence type="ECO:0000259" key="8">
    <source>
        <dbReference type="Pfam" id="PF16901"/>
    </source>
</evidence>
<evidence type="ECO:0000256" key="1">
    <source>
        <dbReference type="ARBA" id="ARBA00001974"/>
    </source>
</evidence>
<evidence type="ECO:0000313" key="9">
    <source>
        <dbReference type="EMBL" id="RZT96720.1"/>
    </source>
</evidence>
<keyword evidence="5" id="KW-0274">FAD</keyword>
<dbReference type="EMBL" id="SHKN01000001">
    <property type="protein sequence ID" value="RZT96720.1"/>
    <property type="molecule type" value="Genomic_DNA"/>
</dbReference>
<keyword evidence="10" id="KW-1185">Reference proteome</keyword>
<reference evidence="9 10" key="1">
    <citation type="submission" date="2019-02" db="EMBL/GenBank/DDBJ databases">
        <title>Genomic Encyclopedia of Type Strains, Phase IV (KMG-IV): sequencing the most valuable type-strain genomes for metagenomic binning, comparative biology and taxonomic classification.</title>
        <authorList>
            <person name="Goeker M."/>
        </authorList>
    </citation>
    <scope>NUCLEOTIDE SEQUENCE [LARGE SCALE GENOMIC DNA]</scope>
    <source>
        <strain evidence="9 10">DSM 28825</strain>
    </source>
</reference>
<dbReference type="GO" id="GO:0006071">
    <property type="term" value="P:glycerol metabolic process"/>
    <property type="evidence" value="ECO:0007669"/>
    <property type="project" value="UniProtKB-KW"/>
</dbReference>
<comment type="similarity">
    <text evidence="2">Belongs to the FAD-dependent glycerol-3-phosphate dehydrogenase family.</text>
</comment>
<dbReference type="PROSITE" id="PS00978">
    <property type="entry name" value="FAD_G3PDH_2"/>
    <property type="match status" value="1"/>
</dbReference>
<evidence type="ECO:0000256" key="4">
    <source>
        <dbReference type="ARBA" id="ARBA00022798"/>
    </source>
</evidence>
<dbReference type="InterPro" id="IPR000447">
    <property type="entry name" value="G3P_DH_FAD-dep"/>
</dbReference>
<evidence type="ECO:0000256" key="3">
    <source>
        <dbReference type="ARBA" id="ARBA00022630"/>
    </source>
</evidence>
<accession>A0A4Q7VKF5</accession>
<organism evidence="9 10">
    <name type="scientific">Ancylomarina subtilis</name>
    <dbReference type="NCBI Taxonomy" id="1639035"/>
    <lineage>
        <taxon>Bacteria</taxon>
        <taxon>Pseudomonadati</taxon>
        <taxon>Bacteroidota</taxon>
        <taxon>Bacteroidia</taxon>
        <taxon>Marinilabiliales</taxon>
        <taxon>Marinifilaceae</taxon>
        <taxon>Ancylomarina</taxon>
    </lineage>
</organism>
<dbReference type="PANTHER" id="PTHR11985">
    <property type="entry name" value="GLYCEROL-3-PHOSPHATE DEHYDROGENASE"/>
    <property type="match status" value="1"/>
</dbReference>
<dbReference type="PRINTS" id="PR01001">
    <property type="entry name" value="FADG3PDH"/>
</dbReference>
<dbReference type="Gene3D" id="1.10.8.870">
    <property type="entry name" value="Alpha-glycerophosphate oxidase, cap domain"/>
    <property type="match status" value="1"/>
</dbReference>
<dbReference type="PANTHER" id="PTHR11985:SF35">
    <property type="entry name" value="ANAEROBIC GLYCEROL-3-PHOSPHATE DEHYDROGENASE SUBUNIT A"/>
    <property type="match status" value="1"/>
</dbReference>
<dbReference type="GO" id="GO:0004368">
    <property type="term" value="F:glycerol-3-phosphate dehydrogenase (quinone) activity"/>
    <property type="evidence" value="ECO:0007669"/>
    <property type="project" value="InterPro"/>
</dbReference>
<dbReference type="Pfam" id="PF01266">
    <property type="entry name" value="DAO"/>
    <property type="match status" value="1"/>
</dbReference>
<feature type="domain" description="FAD dependent oxidoreductase" evidence="7">
    <location>
        <begin position="20"/>
        <end position="376"/>
    </location>
</feature>
<sequence length="522" mass="57858">MVMVREKMILNLKNMSEKWDVVIVGGGASGLGAAVEAATRGLKTLLLEQDDFTKGTSSRSTKLVHGGVRYLAQGNISLVLEALRERGLMKQNAPHLVKDQSFIIPSYKWWVKPYYTLGLTAYDLMAGRLGLGRSLPYSRKKTLKHIPTLIKEKLRGGVVYHDGQFDDARYGINLCQTFVENGGTAINYMKVVGLNKTNGNISGVTVIDQETEEKFEINAKVVVNATGVFVDDIIKMDAPKSRDIVCVSQGVHLVLDKEFVPNDYAIMIPKTDDGRVLFAVPWHNKVVVGTTDIQKETAELEPKALDEEIDFILETAGRFLTKMPKRSDVKSVFAGLRPLAAPTGEGKKTKEISRGHKIYTSDSGLVTITGGKWTTYRQMAEETVDTASKVAGFVLKKSITRKLPLHGWKQNVDLTDSLYFYGSDSEKILALAKSNKDMELCLSQNLGIIKAQVVWAVRNEMARTVEDVLSRRTRALLLDARESARIAPEVAAIMAIELGKDEAWIEKQINKYTSLAANYVLN</sequence>
<dbReference type="AlphaFoldDB" id="A0A4Q7VKF5"/>
<proteinExistence type="inferred from homology"/>
<dbReference type="Pfam" id="PF16901">
    <property type="entry name" value="DAO_C"/>
    <property type="match status" value="1"/>
</dbReference>
<dbReference type="InterPro" id="IPR038299">
    <property type="entry name" value="DAO_C_sf"/>
</dbReference>
<evidence type="ECO:0000256" key="5">
    <source>
        <dbReference type="ARBA" id="ARBA00022827"/>
    </source>
</evidence>
<keyword evidence="3" id="KW-0285">Flavoprotein</keyword>
<dbReference type="InterPro" id="IPR036188">
    <property type="entry name" value="FAD/NAD-bd_sf"/>
</dbReference>
<dbReference type="InterPro" id="IPR031656">
    <property type="entry name" value="DAO_C"/>
</dbReference>
<dbReference type="SUPFAM" id="SSF54373">
    <property type="entry name" value="FAD-linked reductases, C-terminal domain"/>
    <property type="match status" value="1"/>
</dbReference>
<dbReference type="Gene3D" id="3.50.50.60">
    <property type="entry name" value="FAD/NAD(P)-binding domain"/>
    <property type="match status" value="1"/>
</dbReference>